<keyword evidence="15" id="KW-0675">Receptor</keyword>
<dbReference type="PANTHER" id="PTHR24422:SF27">
    <property type="entry name" value="PROTEIN-GLUTAMATE O-METHYLTRANSFERASE"/>
    <property type="match status" value="1"/>
</dbReference>
<evidence type="ECO:0000256" key="13">
    <source>
        <dbReference type="ARBA" id="ARBA00022840"/>
    </source>
</evidence>
<evidence type="ECO:0000256" key="11">
    <source>
        <dbReference type="ARBA" id="ARBA00022741"/>
    </source>
</evidence>
<name>K9GSF2_9PROT</name>
<dbReference type="Gene3D" id="3.40.50.150">
    <property type="entry name" value="Vaccinia Virus protein VP39"/>
    <property type="match status" value="1"/>
</dbReference>
<dbReference type="InterPro" id="IPR000780">
    <property type="entry name" value="CheR_MeTrfase"/>
</dbReference>
<evidence type="ECO:0000256" key="12">
    <source>
        <dbReference type="ARBA" id="ARBA00022777"/>
    </source>
</evidence>
<evidence type="ECO:0000256" key="2">
    <source>
        <dbReference type="ARBA" id="ARBA00001541"/>
    </source>
</evidence>
<keyword evidence="12" id="KW-0418">Kinase</keyword>
<dbReference type="SUPFAM" id="SSF52738">
    <property type="entry name" value="Methylesterase CheB, C-terminal domain"/>
    <property type="match status" value="1"/>
</dbReference>
<feature type="domain" description="CheB-type methylesterase" evidence="20">
    <location>
        <begin position="1"/>
        <end position="170"/>
    </location>
</feature>
<keyword evidence="11" id="KW-0547">Nucleotide-binding</keyword>
<keyword evidence="10" id="KW-0949">S-adenosyl-L-methionine</keyword>
<keyword evidence="8" id="KW-0288">FMN</keyword>
<dbReference type="Pfam" id="PF03705">
    <property type="entry name" value="CheR_N"/>
    <property type="match status" value="1"/>
</dbReference>
<dbReference type="InterPro" id="IPR036804">
    <property type="entry name" value="CheR_N_sf"/>
</dbReference>
<keyword evidence="17" id="KW-0175">Coiled coil</keyword>
<dbReference type="PATRIC" id="fig|1238182.3.peg.2903"/>
<evidence type="ECO:0000259" key="19">
    <source>
        <dbReference type="PROSITE" id="PS50113"/>
    </source>
</evidence>
<organism evidence="22 23">
    <name type="scientific">Caenispirillum salinarum AK4</name>
    <dbReference type="NCBI Taxonomy" id="1238182"/>
    <lineage>
        <taxon>Bacteria</taxon>
        <taxon>Pseudomonadati</taxon>
        <taxon>Pseudomonadota</taxon>
        <taxon>Alphaproteobacteria</taxon>
        <taxon>Rhodospirillales</taxon>
        <taxon>Novispirillaceae</taxon>
        <taxon>Caenispirillum</taxon>
    </lineage>
</organism>
<dbReference type="Gene3D" id="3.30.450.20">
    <property type="entry name" value="PAS domain"/>
    <property type="match status" value="3"/>
</dbReference>
<evidence type="ECO:0000256" key="15">
    <source>
        <dbReference type="ARBA" id="ARBA00023170"/>
    </source>
</evidence>
<gene>
    <name evidence="22" type="ORF">C882_0689</name>
</gene>
<dbReference type="Gene3D" id="3.40.50.180">
    <property type="entry name" value="Methylesterase CheB, C-terminal domain"/>
    <property type="match status" value="1"/>
</dbReference>
<proteinExistence type="predicted"/>
<evidence type="ECO:0000256" key="17">
    <source>
        <dbReference type="SAM" id="Coils"/>
    </source>
</evidence>
<dbReference type="Gene3D" id="2.10.70.100">
    <property type="match status" value="1"/>
</dbReference>
<dbReference type="eggNOG" id="COG1352">
    <property type="taxonomic scope" value="Bacteria"/>
</dbReference>
<dbReference type="GO" id="GO:0006935">
    <property type="term" value="P:chemotaxis"/>
    <property type="evidence" value="ECO:0007669"/>
    <property type="project" value="InterPro"/>
</dbReference>
<comment type="catalytic activity">
    <reaction evidence="1">
        <text>ATP + protein L-histidine = ADP + protein N-phospho-L-histidine.</text>
        <dbReference type="EC" id="2.7.13.3"/>
    </reaction>
</comment>
<dbReference type="PRINTS" id="PR00996">
    <property type="entry name" value="CHERMTFRASE"/>
</dbReference>
<keyword evidence="6" id="KW-0716">Sensory transduction</keyword>
<reference evidence="22 23" key="1">
    <citation type="journal article" date="2013" name="Genome Announc.">
        <title>Draft Genome Sequence of an Alphaproteobacterium, Caenispirillum salinarum AK4(T), Isolated from a Solar Saltern.</title>
        <authorList>
            <person name="Khatri I."/>
            <person name="Singh A."/>
            <person name="Korpole S."/>
            <person name="Pinnaka A.K."/>
            <person name="Subramanian S."/>
        </authorList>
    </citation>
    <scope>NUCLEOTIDE SEQUENCE [LARGE SCALE GENOMIC DNA]</scope>
    <source>
        <strain evidence="22 23">AK4</strain>
    </source>
</reference>
<feature type="domain" description="PAC" evidence="19">
    <location>
        <begin position="763"/>
        <end position="813"/>
    </location>
</feature>
<feature type="region of interest" description="Disordered" evidence="18">
    <location>
        <begin position="446"/>
        <end position="481"/>
    </location>
</feature>
<comment type="caution">
    <text evidence="16">Lacks conserved residue(s) required for the propagation of feature annotation.</text>
</comment>
<dbReference type="PROSITE" id="PS50113">
    <property type="entry name" value="PAC"/>
    <property type="match status" value="3"/>
</dbReference>
<dbReference type="Pfam" id="PF08447">
    <property type="entry name" value="PAS_3"/>
    <property type="match status" value="2"/>
</dbReference>
<dbReference type="InterPro" id="IPR011102">
    <property type="entry name" value="Sig_transdc_His_kinase_HWE"/>
</dbReference>
<dbReference type="InterPro" id="IPR050903">
    <property type="entry name" value="Bact_Chemotaxis_MeTrfase"/>
</dbReference>
<dbReference type="SUPFAM" id="SSF53335">
    <property type="entry name" value="S-adenosyl-L-methionine-dependent methyltransferases"/>
    <property type="match status" value="1"/>
</dbReference>
<dbReference type="eggNOG" id="COG2201">
    <property type="taxonomic scope" value="Bacteria"/>
</dbReference>
<feature type="domain" description="PAC" evidence="19">
    <location>
        <begin position="1010"/>
        <end position="1062"/>
    </location>
</feature>
<dbReference type="CDD" id="cd16434">
    <property type="entry name" value="CheB-CheR_fusion"/>
    <property type="match status" value="1"/>
</dbReference>
<dbReference type="GO" id="GO:0004673">
    <property type="term" value="F:protein histidine kinase activity"/>
    <property type="evidence" value="ECO:0007669"/>
    <property type="project" value="UniProtKB-EC"/>
</dbReference>
<comment type="catalytic activity">
    <reaction evidence="2">
        <text>L-glutamyl-[protein] + S-adenosyl-L-methionine = [protein]-L-glutamate 5-O-methyl ester + S-adenosyl-L-homocysteine</text>
        <dbReference type="Rhea" id="RHEA:24452"/>
        <dbReference type="Rhea" id="RHEA-COMP:10208"/>
        <dbReference type="Rhea" id="RHEA-COMP:10311"/>
        <dbReference type="ChEBI" id="CHEBI:29973"/>
        <dbReference type="ChEBI" id="CHEBI:57856"/>
        <dbReference type="ChEBI" id="CHEBI:59789"/>
        <dbReference type="ChEBI" id="CHEBI:82795"/>
        <dbReference type="EC" id="2.1.1.80"/>
    </reaction>
</comment>
<dbReference type="CDD" id="cd00130">
    <property type="entry name" value="PAS"/>
    <property type="match status" value="2"/>
</dbReference>
<evidence type="ECO:0000259" key="21">
    <source>
        <dbReference type="PROSITE" id="PS50123"/>
    </source>
</evidence>
<dbReference type="SMART" id="SM00086">
    <property type="entry name" value="PAC"/>
    <property type="match status" value="3"/>
</dbReference>
<keyword evidence="9 22" id="KW-0808">Transferase</keyword>
<keyword evidence="3" id="KW-0600">Photoreceptor protein</keyword>
<evidence type="ECO:0000256" key="18">
    <source>
        <dbReference type="SAM" id="MobiDB-lite"/>
    </source>
</evidence>
<evidence type="ECO:0000256" key="5">
    <source>
        <dbReference type="ARBA" id="ARBA00022603"/>
    </source>
</evidence>
<evidence type="ECO:0000256" key="8">
    <source>
        <dbReference type="ARBA" id="ARBA00022643"/>
    </source>
</evidence>
<evidence type="ECO:0000313" key="23">
    <source>
        <dbReference type="Proteomes" id="UP000009881"/>
    </source>
</evidence>
<sequence length="1260" mass="141051">MRQFFNQLPADLGFAYVVIVHLAPDRPSQLAEILGACTTMPVQQVEDSPHLTPNCIYVIPPDKELVIDGDDVSARPFSEPRGHRAPIDMFFRSVAAGRGDGMAVVLSGAGSDGAVGVRAIKEGGGVVFVQDPAEAEYAMMPRSALSSGTADFVGPVDRLVERFVEVTRSKRAVGALDVDESERELRRIVHFLRARTGHDFSSYKRATVMRRVTRRMQVTRRTNLHDYAGYLSTNPEEAQELFSDLLISVTTFFRDPSAYEVLVEDAIKPIFDDADPEAGLRVWVAGCATGEEAYSVAILLLEEAERRRVTLPIQIFATDLDEGALGTAREARYPEAIQADVSEERLRRFFVREGRHYRVKKDVRDTVLFATHSVLKDPPFMRLDLITCRNLLIYMERELQRQVCTLFHYGLKPHGFLFVGSAETVEATPDIFFTVSRDARLYRARPQASRNLPKLNQMPAEHRPHVPAPSREPEREERERGLGATHIHALEGGAPPSVLVDHEHRILHLSPNAGRYLLPSAGPFTADLAGLVRPELRLDLRTALRRAFDHGDHSLTLPVPVAFNGTRRRVLMQVTPVRTDDDGPASQALVFFLEGGAVEEVELAAGSGGADETQRLREELRAAEERLKNSRVEHENTIQDLRVANEELQSINEEYRSTSEELETSKEELQSMNEELQTVNSELKSKLESVSTSHSDLQNLVAATDIGTLFLDPELRIRMFTPRIADLFNITEADIGRTITDFTHRLTYDGITTDATAVLRDLAPLEQEVATAEGGWLMMRLRPYRTIDDRIDGIVVTFIDVTERREAVARMQESEERFRALVQATSDVVYRMGPDWTEMWELQGRGFLEDTGAPDRNWPDKYILLEDQAAVWERIKRSVRDKVPFELEHRVRQADGSVGWTQSRAVPLLDDEGEIREWFGAASDVTERRRSEEELREARDLLTMATNASHVGWGAWDLRTGKVTWDARGQEIIGLGSGMADRDWLDRVLPDDRPEIDAHLTESMREGRHFDVEFRVTHPDGKVCHVHATGIFERDAQGQPLRGTALVRDITELRNWQEAQRLLIGELNHRVKNMLTVVQSVAYQTQRSSGTMDDFCAAFEKRLQALAAAHALLTRGNWTGASLRTLVHDMLQGFSLDGSDSVAVEGPDVTLSPNATISFTMALHELVTNALKYGALSVPEGNVALTWRVDSDNGGKRLCLSWAEHGGPAVTPPTRNGFGTRMLKQGVAHELNGVVSLDYRPDGLVCSMEMPMDGSIRNGR</sequence>
<feature type="compositionally biased region" description="Basic and acidic residues" evidence="18">
    <location>
        <begin position="471"/>
        <end position="481"/>
    </location>
</feature>
<evidence type="ECO:0000256" key="14">
    <source>
        <dbReference type="ARBA" id="ARBA00022991"/>
    </source>
</evidence>
<dbReference type="eggNOG" id="COG3920">
    <property type="taxonomic scope" value="Bacteria"/>
</dbReference>
<dbReference type="Gene3D" id="3.30.565.10">
    <property type="entry name" value="Histidine kinase-like ATPase, C-terminal domain"/>
    <property type="match status" value="1"/>
</dbReference>
<dbReference type="GO" id="GO:0005524">
    <property type="term" value="F:ATP binding"/>
    <property type="evidence" value="ECO:0007669"/>
    <property type="project" value="UniProtKB-KW"/>
</dbReference>
<dbReference type="InterPro" id="IPR022641">
    <property type="entry name" value="CheR_N"/>
</dbReference>
<dbReference type="InterPro" id="IPR022642">
    <property type="entry name" value="CheR_C"/>
</dbReference>
<evidence type="ECO:0000313" key="22">
    <source>
        <dbReference type="EMBL" id="EKV28925.1"/>
    </source>
</evidence>
<keyword evidence="4" id="KW-0597">Phosphoprotein</keyword>
<dbReference type="PANTHER" id="PTHR24422">
    <property type="entry name" value="CHEMOTAXIS PROTEIN METHYLTRANSFERASE"/>
    <property type="match status" value="1"/>
</dbReference>
<dbReference type="InterPro" id="IPR000014">
    <property type="entry name" value="PAS"/>
</dbReference>
<dbReference type="InterPro" id="IPR036890">
    <property type="entry name" value="HATPase_C_sf"/>
</dbReference>
<dbReference type="Gene3D" id="1.10.155.10">
    <property type="entry name" value="Chemotaxis receptor methyltransferase CheR, N-terminal domain"/>
    <property type="match status" value="1"/>
</dbReference>
<keyword evidence="5 22" id="KW-0489">Methyltransferase</keyword>
<dbReference type="AlphaFoldDB" id="K9GSF2"/>
<dbReference type="SUPFAM" id="SSF55785">
    <property type="entry name" value="PYP-like sensor domain (PAS domain)"/>
    <property type="match status" value="3"/>
</dbReference>
<dbReference type="GO" id="GO:0008984">
    <property type="term" value="F:protein-glutamate methylesterase activity"/>
    <property type="evidence" value="ECO:0007669"/>
    <property type="project" value="InterPro"/>
</dbReference>
<dbReference type="GO" id="GO:0032259">
    <property type="term" value="P:methylation"/>
    <property type="evidence" value="ECO:0007669"/>
    <property type="project" value="UniProtKB-KW"/>
</dbReference>
<dbReference type="InterPro" id="IPR029063">
    <property type="entry name" value="SAM-dependent_MTases_sf"/>
</dbReference>
<dbReference type="GO" id="GO:0005737">
    <property type="term" value="C:cytoplasm"/>
    <property type="evidence" value="ECO:0007669"/>
    <property type="project" value="InterPro"/>
</dbReference>
<feature type="domain" description="PAC" evidence="19">
    <location>
        <begin position="885"/>
        <end position="937"/>
    </location>
</feature>
<dbReference type="PROSITE" id="PS50123">
    <property type="entry name" value="CHER"/>
    <property type="match status" value="1"/>
</dbReference>
<keyword evidence="14" id="KW-0157">Chromophore</keyword>
<evidence type="ECO:0000256" key="9">
    <source>
        <dbReference type="ARBA" id="ARBA00022679"/>
    </source>
</evidence>
<dbReference type="GO" id="GO:0009881">
    <property type="term" value="F:photoreceptor activity"/>
    <property type="evidence" value="ECO:0007669"/>
    <property type="project" value="UniProtKB-KW"/>
</dbReference>
<comment type="caution">
    <text evidence="22">The sequence shown here is derived from an EMBL/GenBank/DDBJ whole genome shotgun (WGS) entry which is preliminary data.</text>
</comment>
<dbReference type="SMART" id="SM00138">
    <property type="entry name" value="MeTrc"/>
    <property type="match status" value="1"/>
</dbReference>
<dbReference type="PROSITE" id="PS50122">
    <property type="entry name" value="CHEB"/>
    <property type="match status" value="1"/>
</dbReference>
<evidence type="ECO:0000256" key="7">
    <source>
        <dbReference type="ARBA" id="ARBA00022630"/>
    </source>
</evidence>
<accession>K9GSF2</accession>
<dbReference type="Proteomes" id="UP000009881">
    <property type="component" value="Unassembled WGS sequence"/>
</dbReference>
<dbReference type="InterPro" id="IPR000700">
    <property type="entry name" value="PAS-assoc_C"/>
</dbReference>
<keyword evidence="23" id="KW-1185">Reference proteome</keyword>
<keyword evidence="13" id="KW-0067">ATP-binding</keyword>
<dbReference type="InterPro" id="IPR035909">
    <property type="entry name" value="CheB_C"/>
</dbReference>
<evidence type="ECO:0000256" key="6">
    <source>
        <dbReference type="ARBA" id="ARBA00022606"/>
    </source>
</evidence>
<dbReference type="InterPro" id="IPR035965">
    <property type="entry name" value="PAS-like_dom_sf"/>
</dbReference>
<dbReference type="GO" id="GO:0000156">
    <property type="term" value="F:phosphorelay response regulator activity"/>
    <property type="evidence" value="ECO:0007669"/>
    <property type="project" value="InterPro"/>
</dbReference>
<evidence type="ECO:0000256" key="1">
    <source>
        <dbReference type="ARBA" id="ARBA00000085"/>
    </source>
</evidence>
<feature type="coiled-coil region" evidence="17">
    <location>
        <begin position="610"/>
        <end position="689"/>
    </location>
</feature>
<dbReference type="GO" id="GO:0008983">
    <property type="term" value="F:protein-glutamate O-methyltransferase activity"/>
    <property type="evidence" value="ECO:0007669"/>
    <property type="project" value="UniProtKB-EC"/>
</dbReference>
<dbReference type="InterPro" id="IPR013655">
    <property type="entry name" value="PAS_fold_3"/>
</dbReference>
<dbReference type="EMBL" id="ANHY01000014">
    <property type="protein sequence ID" value="EKV28925.1"/>
    <property type="molecule type" value="Genomic_DNA"/>
</dbReference>
<protein>
    <submittedName>
        <fullName evidence="22">Chemotaxis protein methyltransferase CheR</fullName>
    </submittedName>
</protein>
<dbReference type="STRING" id="1238182.C882_0689"/>
<dbReference type="SMART" id="SM00911">
    <property type="entry name" value="HWE_HK"/>
    <property type="match status" value="1"/>
</dbReference>
<evidence type="ECO:0000256" key="16">
    <source>
        <dbReference type="PROSITE-ProRule" id="PRU00050"/>
    </source>
</evidence>
<dbReference type="NCBIfam" id="TIGR00229">
    <property type="entry name" value="sensory_box"/>
    <property type="match status" value="2"/>
</dbReference>
<dbReference type="Pfam" id="PF07536">
    <property type="entry name" value="HWE_HK"/>
    <property type="match status" value="1"/>
</dbReference>
<dbReference type="Pfam" id="PF01739">
    <property type="entry name" value="CheR"/>
    <property type="match status" value="1"/>
</dbReference>
<dbReference type="Pfam" id="PF01339">
    <property type="entry name" value="CheB_methylest"/>
    <property type="match status" value="1"/>
</dbReference>
<evidence type="ECO:0000259" key="20">
    <source>
        <dbReference type="PROSITE" id="PS50122"/>
    </source>
</evidence>
<evidence type="ECO:0000256" key="3">
    <source>
        <dbReference type="ARBA" id="ARBA00022543"/>
    </source>
</evidence>
<dbReference type="InterPro" id="IPR000673">
    <property type="entry name" value="Sig_transdc_resp-reg_Me-estase"/>
</dbReference>
<dbReference type="Pfam" id="PF13596">
    <property type="entry name" value="PAS_10"/>
    <property type="match status" value="1"/>
</dbReference>
<feature type="domain" description="CheR-type methyltransferase" evidence="21">
    <location>
        <begin position="173"/>
        <end position="434"/>
    </location>
</feature>
<dbReference type="InterPro" id="IPR001610">
    <property type="entry name" value="PAC"/>
</dbReference>
<dbReference type="SMART" id="SM00091">
    <property type="entry name" value="PAS"/>
    <property type="match status" value="3"/>
</dbReference>
<dbReference type="SUPFAM" id="SSF47757">
    <property type="entry name" value="Chemotaxis receptor methyltransferase CheR, N-terminal domain"/>
    <property type="match status" value="1"/>
</dbReference>
<evidence type="ECO:0000256" key="4">
    <source>
        <dbReference type="ARBA" id="ARBA00022553"/>
    </source>
</evidence>
<evidence type="ECO:0000256" key="10">
    <source>
        <dbReference type="ARBA" id="ARBA00022691"/>
    </source>
</evidence>
<keyword evidence="7" id="KW-0285">Flavoprotein</keyword>